<name>A0AAD4R9R3_9BILA</name>
<dbReference type="AlphaFoldDB" id="A0AAD4R9R3"/>
<evidence type="ECO:0000313" key="2">
    <source>
        <dbReference type="EMBL" id="KAI1719981.1"/>
    </source>
</evidence>
<accession>A0AAD4R9R3</accession>
<dbReference type="Proteomes" id="UP001201812">
    <property type="component" value="Unassembled WGS sequence"/>
</dbReference>
<sequence length="214" mass="23005">MKMTPTQFLLLLSGAILTTQVGFSAGADECVDQVNNVITMENVGDNPINFNNGTIATYNTTGSPTCYKSEANLYLPGQIALLSGNITVTSAMKIVNNSKLLLSVKKKSWVVGKVCENGKSKKSALVSDDECSPDLCKYELGLCQMLEKPGTYNIADLQSVANISNIIDLPSPPTGAKTVMKGRWKMTVELQVGGNQTAFKVNIPSGDGWLYIEE</sequence>
<keyword evidence="3" id="KW-1185">Reference proteome</keyword>
<feature type="chain" id="PRO_5041928900" evidence="1">
    <location>
        <begin position="27"/>
        <end position="214"/>
    </location>
</feature>
<gene>
    <name evidence="2" type="ORF">DdX_05346</name>
</gene>
<reference evidence="2" key="1">
    <citation type="submission" date="2022-01" db="EMBL/GenBank/DDBJ databases">
        <title>Genome Sequence Resource for Two Populations of Ditylenchus destructor, the Migratory Endoparasitic Phytonematode.</title>
        <authorList>
            <person name="Zhang H."/>
            <person name="Lin R."/>
            <person name="Xie B."/>
        </authorList>
    </citation>
    <scope>NUCLEOTIDE SEQUENCE</scope>
    <source>
        <strain evidence="2">BazhouSP</strain>
    </source>
</reference>
<evidence type="ECO:0000256" key="1">
    <source>
        <dbReference type="SAM" id="SignalP"/>
    </source>
</evidence>
<evidence type="ECO:0000313" key="3">
    <source>
        <dbReference type="Proteomes" id="UP001201812"/>
    </source>
</evidence>
<organism evidence="2 3">
    <name type="scientific">Ditylenchus destructor</name>
    <dbReference type="NCBI Taxonomy" id="166010"/>
    <lineage>
        <taxon>Eukaryota</taxon>
        <taxon>Metazoa</taxon>
        <taxon>Ecdysozoa</taxon>
        <taxon>Nematoda</taxon>
        <taxon>Chromadorea</taxon>
        <taxon>Rhabditida</taxon>
        <taxon>Tylenchina</taxon>
        <taxon>Tylenchomorpha</taxon>
        <taxon>Sphaerularioidea</taxon>
        <taxon>Anguinidae</taxon>
        <taxon>Anguininae</taxon>
        <taxon>Ditylenchus</taxon>
    </lineage>
</organism>
<protein>
    <submittedName>
        <fullName evidence="2">CRE-DCT-18 protein</fullName>
    </submittedName>
</protein>
<keyword evidence="1" id="KW-0732">Signal</keyword>
<proteinExistence type="predicted"/>
<feature type="signal peptide" evidence="1">
    <location>
        <begin position="1"/>
        <end position="26"/>
    </location>
</feature>
<dbReference type="EMBL" id="JAKKPZ010000006">
    <property type="protein sequence ID" value="KAI1719981.1"/>
    <property type="molecule type" value="Genomic_DNA"/>
</dbReference>
<comment type="caution">
    <text evidence="2">The sequence shown here is derived from an EMBL/GenBank/DDBJ whole genome shotgun (WGS) entry which is preliminary data.</text>
</comment>